<dbReference type="EMBL" id="CP011509">
    <property type="protein sequence ID" value="AKJ01234.1"/>
    <property type="molecule type" value="Genomic_DNA"/>
</dbReference>
<evidence type="ECO:0000313" key="1">
    <source>
        <dbReference type="EMBL" id="AKJ01234.1"/>
    </source>
</evidence>
<accession>A0AAC8Q507</accession>
<proteinExistence type="predicted"/>
<dbReference type="KEGG" id="age:AA314_02860"/>
<evidence type="ECO:0000313" key="2">
    <source>
        <dbReference type="Proteomes" id="UP000035579"/>
    </source>
</evidence>
<protein>
    <submittedName>
        <fullName evidence="1">Uncharacterized protein</fullName>
    </submittedName>
</protein>
<name>A0AAC8Q507_9BACT</name>
<sequence>MDSVSALHGAYRGNTRAAVSLLDGAVDSTALTGGAVPIVALLALAEHAITAARVAKRRLAMAAITGLDAAVRPAAISRGAVAVVTCFARRHHPIPARGGGASTKG</sequence>
<dbReference type="Proteomes" id="UP000035579">
    <property type="component" value="Chromosome"/>
</dbReference>
<gene>
    <name evidence="1" type="ORF">AA314_02860</name>
</gene>
<dbReference type="AlphaFoldDB" id="A0AAC8Q507"/>
<reference evidence="1 2" key="1">
    <citation type="submission" date="2015-05" db="EMBL/GenBank/DDBJ databases">
        <title>Genome assembly of Archangium gephyra DSM 2261.</title>
        <authorList>
            <person name="Sharma G."/>
            <person name="Subramanian S."/>
        </authorList>
    </citation>
    <scope>NUCLEOTIDE SEQUENCE [LARGE SCALE GENOMIC DNA]</scope>
    <source>
        <strain evidence="1 2">DSM 2261</strain>
    </source>
</reference>
<organism evidence="1 2">
    <name type="scientific">Archangium gephyra</name>
    <dbReference type="NCBI Taxonomy" id="48"/>
    <lineage>
        <taxon>Bacteria</taxon>
        <taxon>Pseudomonadati</taxon>
        <taxon>Myxococcota</taxon>
        <taxon>Myxococcia</taxon>
        <taxon>Myxococcales</taxon>
        <taxon>Cystobacterineae</taxon>
        <taxon>Archangiaceae</taxon>
        <taxon>Archangium</taxon>
    </lineage>
</organism>